<dbReference type="EMBL" id="MU004200">
    <property type="protein sequence ID" value="KAF2488896.1"/>
    <property type="molecule type" value="Genomic_DNA"/>
</dbReference>
<dbReference type="GO" id="GO:0003968">
    <property type="term" value="F:RNA-directed RNA polymerase activity"/>
    <property type="evidence" value="ECO:0007669"/>
    <property type="project" value="UniProtKB-KW"/>
</dbReference>
<feature type="compositionally biased region" description="Low complexity" evidence="1">
    <location>
        <begin position="125"/>
        <end position="139"/>
    </location>
</feature>
<accession>A0A6A6QA80</accession>
<name>A0A6A6QA80_9PEZI</name>
<dbReference type="PANTHER" id="PTHR23079">
    <property type="entry name" value="RNA-DEPENDENT RNA POLYMERASE"/>
    <property type="match status" value="1"/>
</dbReference>
<feature type="domain" description="RDRP core" evidence="2">
    <location>
        <begin position="637"/>
        <end position="1223"/>
    </location>
</feature>
<feature type="region of interest" description="Disordered" evidence="1">
    <location>
        <begin position="1"/>
        <end position="209"/>
    </location>
</feature>
<keyword evidence="4" id="KW-1185">Reference proteome</keyword>
<proteinExistence type="predicted"/>
<feature type="region of interest" description="Disordered" evidence="1">
    <location>
        <begin position="1541"/>
        <end position="1579"/>
    </location>
</feature>
<dbReference type="GO" id="GO:0031380">
    <property type="term" value="C:nuclear RNA-directed RNA polymerase complex"/>
    <property type="evidence" value="ECO:0007669"/>
    <property type="project" value="TreeGrafter"/>
</dbReference>
<dbReference type="PANTHER" id="PTHR23079:SF55">
    <property type="entry name" value="RNA-DIRECTED RNA POLYMERASE"/>
    <property type="match status" value="1"/>
</dbReference>
<evidence type="ECO:0000313" key="3">
    <source>
        <dbReference type="EMBL" id="KAF2488896.1"/>
    </source>
</evidence>
<feature type="compositionally biased region" description="Polar residues" evidence="1">
    <location>
        <begin position="17"/>
        <end position="34"/>
    </location>
</feature>
<feature type="compositionally biased region" description="Low complexity" evidence="1">
    <location>
        <begin position="82"/>
        <end position="106"/>
    </location>
</feature>
<feature type="compositionally biased region" description="Pro residues" evidence="1">
    <location>
        <begin position="40"/>
        <end position="49"/>
    </location>
</feature>
<evidence type="ECO:0000313" key="4">
    <source>
        <dbReference type="Proteomes" id="UP000799750"/>
    </source>
</evidence>
<protein>
    <submittedName>
        <fullName evidence="3">RdRP-domain-containing protein</fullName>
    </submittedName>
</protein>
<dbReference type="GO" id="GO:0003723">
    <property type="term" value="F:RNA binding"/>
    <property type="evidence" value="ECO:0007669"/>
    <property type="project" value="UniProtKB-KW"/>
</dbReference>
<sequence length="1593" mass="178779">MANRNKPPLLRPPAELDSQNTQPDSPRSPNSHPNTRGGSRPPPRQPGNRPPTLKSMVKAPSKESLSEWSSEASQPASPSKRSASPQSASEATSATTSPQQPTTSPQRHPFQPLPSVEATDSPSRLLPSSSQKLESSEQSRNAMGMRSNSDSPQPASRPANRHTLPNARATRSSASGPRRGQTSEPSRPALHSSASPSSLSNPSNGHQNRALLQGDKSWMDLPECSITISKLPEKTTTLEIYQLLRKEGTISKIRIKGSRMNPIASVDFCPPPKRPVWNFPLRLRGNDQALGIQLNAPNRSFFVPSPINPEKKYPERISLRPSELGFGFMYKPKTTMAMKNVVSKGEIGIEMTLNLLRKEIDVQFNIGLNYGHNKITQHRYRFRLPFSQLQRIYEVRVPGSTRCELVIPFDMPPAFFKQAGDIPSTINRYVPFWSEWQTWYRQTNILHRWRGGKGVEKDENNPIDLRNRHAVIDIGRWTIYRFVFDESKNIASTKEYSLLREVLDDYNIPIEPLEMFEVKERFEASFWKLLDGAYLKPLGDQSRLGSLGSSTISLEFSVRYQLQVCLSHGWLNEHNITSEFLTRLSDMDSSKARYILEKTADKQCRTWDPMEIFKIPVKDSGKIRLPKYCVYARSATVTPSMLYINTPTTEISNRVVRYRSELQDRFLRVKFTDEKIEGRINSQDDDRFENVFRRIKQAMTEGIIVGDRHYQFLAFGNSQFREHGAYFFAPLEDSQDSTSCTVEGLREWMGDFRPIKSVSKYAARLGQCFSTSRAIAAGRNVNVIEIQDVITGDYCFTDGVGKISSFLIQMVAHEFGIPIDSADYPSLVQFRLGGCKGVLAVWPEVKRNEVMIRPSQKKFNAIHQGLEIIRVSSFATACLNRQLIIVLSTLGVPDKIFADTQKKMLAELSRAMVDPNVAVEKLRRNIDLNQMSLTLAGMIADGFMEKKDPFMMSVLHLWRSYTIKYLKEKARIVVEDGAFLLGCTDETATLRGHHSEFQDRHDATRQQKLDSLPEIFLQISDQDKKGAYKIIEGLCILARNPSLHPGDIRIVRAVDVAGLRHLKNVVVLPQTGERDVANMCSGGDLDGDDYLVIWNQDLIPKLTINSPPMDYEAEPTREVSGDVTIAEVIEFYIQYMKNDSLGQIAIAHLATADRSPHGVLDDNCLKLAALHSRAVDFPKSGNPAVMGKQLRPLMYPHFMESKYRAKDRIYTSRKILGQLYDQVERADFTPSYDNPFDRRILDAYQLDKDTLSSAARIKELYDADIRRVQAQHGIKTEFEVWTTFVIEHNLESRDYSFTEELGRISSGLKKKFQDLCIEAAKATSINDTKLKPFVAAMYKVTAQEMAAALVECDSTKLVGGREVPVRDKTVQHMPLMSFPWIFVNQLGAIVNPTVIRAVPAPAQGPRHRTKKPHSLLSDLYTTPGAVQTKAGIVQPGEMLMLFDDELETHPNGSNDPKAGEHAAKIERGTQGPALEMQQPTNECAQTYKKASPVDQSSASQILDSINQSQATSDDTKPMALPSTSGTTAIPIVVADQVEHTLPTPDLSAPTSPETAHSPSEGEDEDANEGEEIYIEMDDKPTALEALNNLFIED</sequence>
<evidence type="ECO:0000259" key="2">
    <source>
        <dbReference type="Pfam" id="PF05183"/>
    </source>
</evidence>
<reference evidence="3" key="1">
    <citation type="journal article" date="2020" name="Stud. Mycol.">
        <title>101 Dothideomycetes genomes: a test case for predicting lifestyles and emergence of pathogens.</title>
        <authorList>
            <person name="Haridas S."/>
            <person name="Albert R."/>
            <person name="Binder M."/>
            <person name="Bloem J."/>
            <person name="Labutti K."/>
            <person name="Salamov A."/>
            <person name="Andreopoulos B."/>
            <person name="Baker S."/>
            <person name="Barry K."/>
            <person name="Bills G."/>
            <person name="Bluhm B."/>
            <person name="Cannon C."/>
            <person name="Castanera R."/>
            <person name="Culley D."/>
            <person name="Daum C."/>
            <person name="Ezra D."/>
            <person name="Gonzalez J."/>
            <person name="Henrissat B."/>
            <person name="Kuo A."/>
            <person name="Liang C."/>
            <person name="Lipzen A."/>
            <person name="Lutzoni F."/>
            <person name="Magnuson J."/>
            <person name="Mondo S."/>
            <person name="Nolan M."/>
            <person name="Ohm R."/>
            <person name="Pangilinan J."/>
            <person name="Park H.-J."/>
            <person name="Ramirez L."/>
            <person name="Alfaro M."/>
            <person name="Sun H."/>
            <person name="Tritt A."/>
            <person name="Yoshinaga Y."/>
            <person name="Zwiers L.-H."/>
            <person name="Turgeon B."/>
            <person name="Goodwin S."/>
            <person name="Spatafora J."/>
            <person name="Crous P."/>
            <person name="Grigoriev I."/>
        </authorList>
    </citation>
    <scope>NUCLEOTIDE SEQUENCE</scope>
    <source>
        <strain evidence="3">CBS 269.34</strain>
    </source>
</reference>
<dbReference type="OrthoDB" id="6513042at2759"/>
<organism evidence="3 4">
    <name type="scientific">Lophium mytilinum</name>
    <dbReference type="NCBI Taxonomy" id="390894"/>
    <lineage>
        <taxon>Eukaryota</taxon>
        <taxon>Fungi</taxon>
        <taxon>Dikarya</taxon>
        <taxon>Ascomycota</taxon>
        <taxon>Pezizomycotina</taxon>
        <taxon>Dothideomycetes</taxon>
        <taxon>Pleosporomycetidae</taxon>
        <taxon>Mytilinidiales</taxon>
        <taxon>Mytilinidiaceae</taxon>
        <taxon>Lophium</taxon>
    </lineage>
</organism>
<feature type="compositionally biased region" description="Low complexity" evidence="1">
    <location>
        <begin position="185"/>
        <end position="204"/>
    </location>
</feature>
<dbReference type="Pfam" id="PF05183">
    <property type="entry name" value="RdRP"/>
    <property type="match status" value="1"/>
</dbReference>
<feature type="compositionally biased region" description="Polar residues" evidence="1">
    <location>
        <begin position="169"/>
        <end position="184"/>
    </location>
</feature>
<evidence type="ECO:0000256" key="1">
    <source>
        <dbReference type="SAM" id="MobiDB-lite"/>
    </source>
</evidence>
<feature type="compositionally biased region" description="Polar residues" evidence="1">
    <location>
        <begin position="1548"/>
        <end position="1557"/>
    </location>
</feature>
<dbReference type="InterPro" id="IPR007855">
    <property type="entry name" value="RDRP"/>
</dbReference>
<feature type="compositionally biased region" description="Polar residues" evidence="1">
    <location>
        <begin position="66"/>
        <end position="81"/>
    </location>
</feature>
<gene>
    <name evidence="3" type="ORF">BU16DRAFT_575872</name>
</gene>
<dbReference type="InterPro" id="IPR057596">
    <property type="entry name" value="RDRP_core"/>
</dbReference>
<dbReference type="GO" id="GO:0030422">
    <property type="term" value="P:siRNA processing"/>
    <property type="evidence" value="ECO:0007669"/>
    <property type="project" value="TreeGrafter"/>
</dbReference>
<dbReference type="Proteomes" id="UP000799750">
    <property type="component" value="Unassembled WGS sequence"/>
</dbReference>
<feature type="compositionally biased region" description="Acidic residues" evidence="1">
    <location>
        <begin position="1560"/>
        <end position="1575"/>
    </location>
</feature>